<reference evidence="1" key="1">
    <citation type="submission" date="2019-04" db="EMBL/GenBank/DDBJ databases">
        <title>Microbes associate with the intestines of laboratory mice.</title>
        <authorList>
            <person name="Navarre W."/>
            <person name="Wong E."/>
            <person name="Huang K."/>
            <person name="Tropini C."/>
            <person name="Ng K."/>
            <person name="Yu B."/>
        </authorList>
    </citation>
    <scope>NUCLEOTIDE SEQUENCE</scope>
    <source>
        <strain evidence="1">NM73_A23</strain>
    </source>
</reference>
<gene>
    <name evidence="1" type="primary">tatC</name>
    <name evidence="1" type="ORF">E5358_03620</name>
</gene>
<organism evidence="1 2">
    <name type="scientific">Palleniella muris</name>
    <dbReference type="NCBI Taxonomy" id="3038145"/>
    <lineage>
        <taxon>Bacteria</taxon>
        <taxon>Pseudomonadati</taxon>
        <taxon>Bacteroidota</taxon>
        <taxon>Bacteroidia</taxon>
        <taxon>Bacteroidales</taxon>
        <taxon>Prevotellaceae</taxon>
        <taxon>Palleniella</taxon>
    </lineage>
</organism>
<name>A0AC61QSL5_9BACT</name>
<comment type="caution">
    <text evidence="1">The sequence shown here is derived from an EMBL/GenBank/DDBJ whole genome shotgun (WGS) entry which is preliminary data.</text>
</comment>
<evidence type="ECO:0000313" key="2">
    <source>
        <dbReference type="Proteomes" id="UP000308886"/>
    </source>
</evidence>
<sequence>MSKQDLPADNLSFWEHLDALRSCLIKIVAAVTISGVMAFFMKDQLFGIVLAPSHGDFLTYRLLGAEPFTLHLINTGLTEQFMIHLKVAAIAGIAVASPYIIYVLFRFISPALYANERKASVKAVLSGYVMFIIGMAVNYFLIFPLTVRFLGTYQVSTDIDNMLTVSSYIDTFMMMTLTFGIMFELPVVCWVLAVMGLLRPEWMRHFRRHAIVAILIVAAAITPTSDIFTLTIVSLPICLLYEASIFIVSMTKS</sequence>
<dbReference type="EMBL" id="SRZC01000004">
    <property type="protein sequence ID" value="TGX83352.1"/>
    <property type="molecule type" value="Genomic_DNA"/>
</dbReference>
<dbReference type="Proteomes" id="UP000308886">
    <property type="component" value="Unassembled WGS sequence"/>
</dbReference>
<evidence type="ECO:0000313" key="1">
    <source>
        <dbReference type="EMBL" id="TGX83352.1"/>
    </source>
</evidence>
<accession>A0AC61QSL5</accession>
<proteinExistence type="predicted"/>
<keyword evidence="2" id="KW-1185">Reference proteome</keyword>
<protein>
    <submittedName>
        <fullName evidence="1">Twin-arginine translocase subunit TatC</fullName>
    </submittedName>
</protein>